<dbReference type="AlphaFoldDB" id="A0A6P0GEA5"/>
<evidence type="ECO:0000256" key="8">
    <source>
        <dbReference type="SAM" id="Phobius"/>
    </source>
</evidence>
<feature type="transmembrane region" description="Helical" evidence="8">
    <location>
        <begin position="425"/>
        <end position="446"/>
    </location>
</feature>
<evidence type="ECO:0000256" key="2">
    <source>
        <dbReference type="ARBA" id="ARBA00022448"/>
    </source>
</evidence>
<feature type="transmembrane region" description="Helical" evidence="8">
    <location>
        <begin position="258"/>
        <end position="274"/>
    </location>
</feature>
<dbReference type="InterPro" id="IPR020846">
    <property type="entry name" value="MFS_dom"/>
</dbReference>
<feature type="transmembrane region" description="Helical" evidence="8">
    <location>
        <begin position="190"/>
        <end position="215"/>
    </location>
</feature>
<dbReference type="Proteomes" id="UP000471126">
    <property type="component" value="Unassembled WGS sequence"/>
</dbReference>
<dbReference type="PANTHER" id="PTHR42718:SF46">
    <property type="entry name" value="BLR6921 PROTEIN"/>
    <property type="match status" value="1"/>
</dbReference>
<dbReference type="InterPro" id="IPR036259">
    <property type="entry name" value="MFS_trans_sf"/>
</dbReference>
<feature type="transmembrane region" description="Helical" evidence="8">
    <location>
        <begin position="106"/>
        <end position="126"/>
    </location>
</feature>
<accession>A0A6P0GEA5</accession>
<dbReference type="Pfam" id="PF07690">
    <property type="entry name" value="MFS_1"/>
    <property type="match status" value="1"/>
</dbReference>
<dbReference type="Gene3D" id="1.20.1720.10">
    <property type="entry name" value="Multidrug resistance protein D"/>
    <property type="match status" value="1"/>
</dbReference>
<feature type="transmembrane region" description="Helical" evidence="8">
    <location>
        <begin position="138"/>
        <end position="158"/>
    </location>
</feature>
<name>A0A6P0GEA5_9ACTN</name>
<dbReference type="Gene3D" id="1.20.1250.20">
    <property type="entry name" value="MFS general substrate transporter like domains"/>
    <property type="match status" value="1"/>
</dbReference>
<evidence type="ECO:0000313" key="11">
    <source>
        <dbReference type="Proteomes" id="UP000471126"/>
    </source>
</evidence>
<keyword evidence="4 8" id="KW-0812">Transmembrane</keyword>
<evidence type="ECO:0000256" key="7">
    <source>
        <dbReference type="SAM" id="MobiDB-lite"/>
    </source>
</evidence>
<feature type="transmembrane region" description="Helical" evidence="8">
    <location>
        <begin position="361"/>
        <end position="380"/>
    </location>
</feature>
<gene>
    <name evidence="10" type="ORF">GCU54_06080</name>
</gene>
<feature type="transmembrane region" description="Helical" evidence="8">
    <location>
        <begin position="227"/>
        <end position="246"/>
    </location>
</feature>
<feature type="transmembrane region" description="Helical" evidence="8">
    <location>
        <begin position="40"/>
        <end position="64"/>
    </location>
</feature>
<organism evidence="10 11">
    <name type="scientific">Geodermatophilus normandii</name>
    <dbReference type="NCBI Taxonomy" id="1137989"/>
    <lineage>
        <taxon>Bacteria</taxon>
        <taxon>Bacillati</taxon>
        <taxon>Actinomycetota</taxon>
        <taxon>Actinomycetes</taxon>
        <taxon>Geodermatophilales</taxon>
        <taxon>Geodermatophilaceae</taxon>
        <taxon>Geodermatophilus</taxon>
    </lineage>
</organism>
<dbReference type="InterPro" id="IPR011701">
    <property type="entry name" value="MFS"/>
</dbReference>
<dbReference type="PROSITE" id="PS50850">
    <property type="entry name" value="MFS"/>
    <property type="match status" value="1"/>
</dbReference>
<feature type="transmembrane region" description="Helical" evidence="8">
    <location>
        <begin position="295"/>
        <end position="320"/>
    </location>
</feature>
<comment type="subcellular location">
    <subcellularLocation>
        <location evidence="1">Cell membrane</location>
        <topology evidence="1">Multi-pass membrane protein</topology>
    </subcellularLocation>
</comment>
<feature type="domain" description="Major facilitator superfamily (MFS) profile" evidence="9">
    <location>
        <begin position="40"/>
        <end position="489"/>
    </location>
</feature>
<reference evidence="10 11" key="1">
    <citation type="submission" date="2019-12" db="EMBL/GenBank/DDBJ databases">
        <title>WGS of CPCC 203550 I12A-02606.</title>
        <authorList>
            <person name="Jiang Z."/>
        </authorList>
    </citation>
    <scope>NUCLEOTIDE SEQUENCE [LARGE SCALE GENOMIC DNA]</scope>
    <source>
        <strain evidence="10 11">I12A-02606</strain>
    </source>
</reference>
<keyword evidence="6 8" id="KW-0472">Membrane</keyword>
<keyword evidence="3" id="KW-1003">Cell membrane</keyword>
<dbReference type="EMBL" id="JAAGWE010000011">
    <property type="protein sequence ID" value="NEM05588.1"/>
    <property type="molecule type" value="Genomic_DNA"/>
</dbReference>
<dbReference type="GO" id="GO:0022857">
    <property type="term" value="F:transmembrane transporter activity"/>
    <property type="evidence" value="ECO:0007669"/>
    <property type="project" value="InterPro"/>
</dbReference>
<feature type="region of interest" description="Disordered" evidence="7">
    <location>
        <begin position="1"/>
        <end position="32"/>
    </location>
</feature>
<dbReference type="SUPFAM" id="SSF103473">
    <property type="entry name" value="MFS general substrate transporter"/>
    <property type="match status" value="1"/>
</dbReference>
<evidence type="ECO:0000313" key="10">
    <source>
        <dbReference type="EMBL" id="NEM05588.1"/>
    </source>
</evidence>
<feature type="transmembrane region" description="Helical" evidence="8">
    <location>
        <begin position="392"/>
        <end position="413"/>
    </location>
</feature>
<dbReference type="PANTHER" id="PTHR42718">
    <property type="entry name" value="MAJOR FACILITATOR SUPERFAMILY MULTIDRUG TRANSPORTER MFSC"/>
    <property type="match status" value="1"/>
</dbReference>
<feature type="transmembrane region" description="Helical" evidence="8">
    <location>
        <begin position="326"/>
        <end position="349"/>
    </location>
</feature>
<evidence type="ECO:0000256" key="3">
    <source>
        <dbReference type="ARBA" id="ARBA00022475"/>
    </source>
</evidence>
<evidence type="ECO:0000256" key="6">
    <source>
        <dbReference type="ARBA" id="ARBA00023136"/>
    </source>
</evidence>
<evidence type="ECO:0000259" key="9">
    <source>
        <dbReference type="PROSITE" id="PS50850"/>
    </source>
</evidence>
<dbReference type="RefSeq" id="WP_163475757.1">
    <property type="nucleotide sequence ID" value="NZ_JAAGWE010000011.1"/>
</dbReference>
<dbReference type="CDD" id="cd17321">
    <property type="entry name" value="MFS_MMR_MDR_like"/>
    <property type="match status" value="1"/>
</dbReference>
<evidence type="ECO:0000256" key="4">
    <source>
        <dbReference type="ARBA" id="ARBA00022692"/>
    </source>
</evidence>
<feature type="transmembrane region" description="Helical" evidence="8">
    <location>
        <begin position="76"/>
        <end position="94"/>
    </location>
</feature>
<feature type="transmembrane region" description="Helical" evidence="8">
    <location>
        <begin position="165"/>
        <end position="184"/>
    </location>
</feature>
<comment type="caution">
    <text evidence="10">The sequence shown here is derived from an EMBL/GenBank/DDBJ whole genome shotgun (WGS) entry which is preliminary data.</text>
</comment>
<keyword evidence="2" id="KW-0813">Transport</keyword>
<protein>
    <submittedName>
        <fullName evidence="10">MFS transporter</fullName>
    </submittedName>
</protein>
<dbReference type="GO" id="GO:0005886">
    <property type="term" value="C:plasma membrane"/>
    <property type="evidence" value="ECO:0007669"/>
    <property type="project" value="UniProtKB-SubCell"/>
</dbReference>
<keyword evidence="5 8" id="KW-1133">Transmembrane helix</keyword>
<feature type="transmembrane region" description="Helical" evidence="8">
    <location>
        <begin position="466"/>
        <end position="485"/>
    </location>
</feature>
<proteinExistence type="predicted"/>
<sequence length="501" mass="49902">MSTRPSTEPVATGPAHHARHDHAEPVPGAPGDGPRRPWTVFALMIAAQFMVILDVSVVNVALPSISDALHMSAADYQWTVSAYVLFSGGLLLLGGRIADLIDRRRAFLAGIGLFTAASLVSGLAQTPLTLVLARAGQGAGAALLTPAALSIVMTAYAGKQRQTALAVWGTVGSLGIAAGVLFGGSLTSALGWRAVFFVNVPIGAAVVLGTLRAVARSGSRPGALRRLDVPGALTLVTGLLALVFGIESTRSAGWTAPRTWTALAVAAVLLAAFARLERRAADPLVPPSTWRMRSLVSASAVMAGVTGVVVGAIFLTSLYLQAVIGASPVVAGVQFLPLAAAITLAAATASKVIGRVGARPLILGGLVVMAAGVLLLAARAGGTSYAADVLPGFLLVGAGVGPMFVAIAVAAMSDVPGEKSGLASGLVMTGHEIGAALGIAALTAVAGDLATSTGLVDGLVDGYGRAFGAAAAVLAALFVLTLLAVPGGKPATGAPGHGAHH</sequence>
<evidence type="ECO:0000256" key="1">
    <source>
        <dbReference type="ARBA" id="ARBA00004651"/>
    </source>
</evidence>
<evidence type="ECO:0000256" key="5">
    <source>
        <dbReference type="ARBA" id="ARBA00022989"/>
    </source>
</evidence>